<keyword evidence="1 3" id="KW-0853">WD repeat</keyword>
<name>A0ABR1ILW0_9AGAR</name>
<feature type="repeat" description="WD" evidence="3">
    <location>
        <begin position="565"/>
        <end position="597"/>
    </location>
</feature>
<dbReference type="PANTHER" id="PTHR19879">
    <property type="entry name" value="TRANSCRIPTION INITIATION FACTOR TFIID"/>
    <property type="match status" value="1"/>
</dbReference>
<feature type="repeat" description="WD" evidence="3">
    <location>
        <begin position="689"/>
        <end position="730"/>
    </location>
</feature>
<dbReference type="InterPro" id="IPR020472">
    <property type="entry name" value="WD40_PAC1"/>
</dbReference>
<dbReference type="SUPFAM" id="SSF50998">
    <property type="entry name" value="Quinoprotein alcohol dehydrogenase-like"/>
    <property type="match status" value="1"/>
</dbReference>
<keyword evidence="4" id="KW-0418">Kinase</keyword>
<feature type="repeat" description="WD" evidence="3">
    <location>
        <begin position="605"/>
        <end position="646"/>
    </location>
</feature>
<dbReference type="SMART" id="SM00320">
    <property type="entry name" value="WD40"/>
    <property type="match status" value="7"/>
</dbReference>
<evidence type="ECO:0000256" key="3">
    <source>
        <dbReference type="PROSITE-ProRule" id="PRU00221"/>
    </source>
</evidence>
<protein>
    <submittedName>
        <fullName evidence="4">MAPK-activated protein kinase Srk1</fullName>
    </submittedName>
</protein>
<keyword evidence="2" id="KW-0677">Repeat</keyword>
<keyword evidence="4" id="KW-0808">Transferase</keyword>
<gene>
    <name evidence="4" type="primary">srk1_3</name>
    <name evidence="4" type="ORF">VKT23_019283</name>
</gene>
<evidence type="ECO:0000313" key="5">
    <source>
        <dbReference type="Proteomes" id="UP001498398"/>
    </source>
</evidence>
<dbReference type="Pfam" id="PF00400">
    <property type="entry name" value="WD40"/>
    <property type="match status" value="7"/>
</dbReference>
<dbReference type="GO" id="GO:0016301">
    <property type="term" value="F:kinase activity"/>
    <property type="evidence" value="ECO:0007669"/>
    <property type="project" value="UniProtKB-KW"/>
</dbReference>
<reference evidence="4 5" key="1">
    <citation type="submission" date="2024-01" db="EMBL/GenBank/DDBJ databases">
        <title>A draft genome for the cacao thread blight pathogen Marasmiellus scandens.</title>
        <authorList>
            <person name="Baruah I.K."/>
            <person name="Leung J."/>
            <person name="Bukari Y."/>
            <person name="Amoako-Attah I."/>
            <person name="Meinhardt L.W."/>
            <person name="Bailey B.A."/>
            <person name="Cohen S.P."/>
        </authorList>
    </citation>
    <scope>NUCLEOTIDE SEQUENCE [LARGE SCALE GENOMIC DNA]</scope>
    <source>
        <strain evidence="4 5">GH-19</strain>
    </source>
</reference>
<dbReference type="EMBL" id="JBANRG010000097">
    <property type="protein sequence ID" value="KAK7436206.1"/>
    <property type="molecule type" value="Genomic_DNA"/>
</dbReference>
<dbReference type="InterPro" id="IPR011047">
    <property type="entry name" value="Quinoprotein_ADH-like_sf"/>
</dbReference>
<dbReference type="InterPro" id="IPR001680">
    <property type="entry name" value="WD40_rpt"/>
</dbReference>
<feature type="repeat" description="WD" evidence="3">
    <location>
        <begin position="523"/>
        <end position="555"/>
    </location>
</feature>
<evidence type="ECO:0000256" key="2">
    <source>
        <dbReference type="ARBA" id="ARBA00022737"/>
    </source>
</evidence>
<dbReference type="PANTHER" id="PTHR19879:SF9">
    <property type="entry name" value="TRANSCRIPTION INITIATION FACTOR TFIID SUBUNIT 5"/>
    <property type="match status" value="1"/>
</dbReference>
<dbReference type="PROSITE" id="PS50082">
    <property type="entry name" value="WD_REPEATS_2"/>
    <property type="match status" value="7"/>
</dbReference>
<dbReference type="Gene3D" id="2.130.10.10">
    <property type="entry name" value="YVTN repeat-like/Quinoprotein amine dehydrogenase"/>
    <property type="match status" value="3"/>
</dbReference>
<dbReference type="PRINTS" id="PR00320">
    <property type="entry name" value="GPROTEINBRPT"/>
</dbReference>
<sequence length="839" mass="91829">MADGNEQPFPGTYPGEMFPRPQGTGINFYGSVLNGNISGASYGDSSAKFMGPVNQNNSETGSFRYPPRPSSSKFPSIARKSSDASASLYHAFAPQDLYPRMMFPRRKGYAMWYPEPDEGAPPEYRKTGVQIGDLVLITGLGGLGYLFNICLPADHPVNAGRVPEDFKPLKYQLRIQKSTQDPGSFIPSSDSGILAEHINNGDKTWLSAKVPEEFGEGMVFNSNVPEGALLILPEGGSTVDLYNQGKFYDYANNHALAWYKYVNGVLGYEADNGSLYLVTGCDKSRCWGVSAFSTDNPEDIFIEFIPRNSQSSTLPQYRFGNHRAAAVKAAPAFEQQNQAQTGCTFVRGFRVAVRPKFLHRMMGQTVDISSIMDLSEKDIIKTTNSRRRPEKPILSSLKGFLGMKKHSGAPFGKRASGGVVGMGAGGEYDTEDTGTIEQFPRPTQIYHPSDIISRFILENHPDVDVSVIHDDIWCSLVNDSDTATGSFPDDMELLERFLNLYTVEVSKGVAHLRKIIDYRGSKSIAYSPDGQCIASGSSDSPITLWNASTGECLRSLTYSWEGTQSLIYSPDGTYLASGSFSKDVWLWDLKTTQDLDPRRSQGHKFQGHNETVLSVSYSPDGKCVASCSFDGHVRLWDPETGKVLYVLQGHPDGLSSVAYSPDGSQVASGSFGKNIIMWNTRNGHKIRSLQGHRHAVLSVAYSPDGQRVVSGSFDKDVRIWSVKTGECLHVLRGHTDAVLSVAYSPDGIHIASGSMDCTVTLWDGKMGKIKIAKTLEGHTGAVSSVAFSPDARHVASGSFDCTVRIWEVVSGDFVRVLQLPSLSKVEKPVQEEQTVEQGR</sequence>
<evidence type="ECO:0000256" key="1">
    <source>
        <dbReference type="ARBA" id="ARBA00022574"/>
    </source>
</evidence>
<dbReference type="CDD" id="cd00200">
    <property type="entry name" value="WD40"/>
    <property type="match status" value="1"/>
</dbReference>
<dbReference type="InterPro" id="IPR015943">
    <property type="entry name" value="WD40/YVTN_repeat-like_dom_sf"/>
</dbReference>
<comment type="caution">
    <text evidence="4">The sequence shown here is derived from an EMBL/GenBank/DDBJ whole genome shotgun (WGS) entry which is preliminary data.</text>
</comment>
<evidence type="ECO:0000313" key="4">
    <source>
        <dbReference type="EMBL" id="KAK7436206.1"/>
    </source>
</evidence>
<organism evidence="4 5">
    <name type="scientific">Marasmiellus scandens</name>
    <dbReference type="NCBI Taxonomy" id="2682957"/>
    <lineage>
        <taxon>Eukaryota</taxon>
        <taxon>Fungi</taxon>
        <taxon>Dikarya</taxon>
        <taxon>Basidiomycota</taxon>
        <taxon>Agaricomycotina</taxon>
        <taxon>Agaricomycetes</taxon>
        <taxon>Agaricomycetidae</taxon>
        <taxon>Agaricales</taxon>
        <taxon>Marasmiineae</taxon>
        <taxon>Omphalotaceae</taxon>
        <taxon>Marasmiellus</taxon>
    </lineage>
</organism>
<feature type="repeat" description="WD" evidence="3">
    <location>
        <begin position="647"/>
        <end position="688"/>
    </location>
</feature>
<keyword evidence="5" id="KW-1185">Reference proteome</keyword>
<feature type="repeat" description="WD" evidence="3">
    <location>
        <begin position="775"/>
        <end position="816"/>
    </location>
</feature>
<dbReference type="PROSITE" id="PS50294">
    <property type="entry name" value="WD_REPEATS_REGION"/>
    <property type="match status" value="5"/>
</dbReference>
<feature type="repeat" description="WD" evidence="3">
    <location>
        <begin position="731"/>
        <end position="763"/>
    </location>
</feature>
<dbReference type="PROSITE" id="PS00678">
    <property type="entry name" value="WD_REPEATS_1"/>
    <property type="match status" value="1"/>
</dbReference>
<proteinExistence type="predicted"/>
<accession>A0ABR1ILW0</accession>
<dbReference type="Proteomes" id="UP001498398">
    <property type="component" value="Unassembled WGS sequence"/>
</dbReference>
<dbReference type="InterPro" id="IPR019775">
    <property type="entry name" value="WD40_repeat_CS"/>
</dbReference>